<dbReference type="AlphaFoldDB" id="A0A6A9UUV8"/>
<proteinExistence type="predicted"/>
<reference evidence="2 3" key="1">
    <citation type="submission" date="2019-12" db="EMBL/GenBank/DDBJ databases">
        <title>Auraticoccus cholistani sp. nov., an actinomycete isolated from soil of Cholistan desert.</title>
        <authorList>
            <person name="Cheema M.T."/>
        </authorList>
    </citation>
    <scope>NUCLEOTIDE SEQUENCE [LARGE SCALE GENOMIC DNA]</scope>
    <source>
        <strain evidence="2 3">F435</strain>
    </source>
</reference>
<comment type="caution">
    <text evidence="2">The sequence shown here is derived from an EMBL/GenBank/DDBJ whole genome shotgun (WGS) entry which is preliminary data.</text>
</comment>
<accession>A0A6A9UUV8</accession>
<evidence type="ECO:0000313" key="3">
    <source>
        <dbReference type="Proteomes" id="UP000435304"/>
    </source>
</evidence>
<keyword evidence="1" id="KW-0732">Signal</keyword>
<name>A0A6A9UUV8_9ACTN</name>
<gene>
    <name evidence="2" type="ORF">GC722_10610</name>
</gene>
<dbReference type="EMBL" id="WPCU01000006">
    <property type="protein sequence ID" value="MVA76471.1"/>
    <property type="molecule type" value="Genomic_DNA"/>
</dbReference>
<evidence type="ECO:0000313" key="2">
    <source>
        <dbReference type="EMBL" id="MVA76471.1"/>
    </source>
</evidence>
<dbReference type="RefSeq" id="WP_156610012.1">
    <property type="nucleotide sequence ID" value="NZ_WPCU01000006.1"/>
</dbReference>
<protein>
    <submittedName>
        <fullName evidence="2">Uncharacterized protein</fullName>
    </submittedName>
</protein>
<evidence type="ECO:0000256" key="1">
    <source>
        <dbReference type="SAM" id="SignalP"/>
    </source>
</evidence>
<feature type="chain" id="PRO_5025519601" evidence="1">
    <location>
        <begin position="19"/>
        <end position="135"/>
    </location>
</feature>
<dbReference type="Proteomes" id="UP000435304">
    <property type="component" value="Unassembled WGS sequence"/>
</dbReference>
<organism evidence="2 3">
    <name type="scientific">Auraticoccus cholistanensis</name>
    <dbReference type="NCBI Taxonomy" id="2656650"/>
    <lineage>
        <taxon>Bacteria</taxon>
        <taxon>Bacillati</taxon>
        <taxon>Actinomycetota</taxon>
        <taxon>Actinomycetes</taxon>
        <taxon>Propionibacteriales</taxon>
        <taxon>Propionibacteriaceae</taxon>
        <taxon>Auraticoccus</taxon>
    </lineage>
</organism>
<sequence>MALLLALTSTLPACTARAEPEVIGEVYTGAGAGTLGVDGSMDTSPTAGWVEPGQRFYVTTYGSSSCPAAPTALALDGDRLRVTMTRIGGPACTADLGPTSYALALPHELQGSERVAVILELGDGASAELLLEPGD</sequence>
<feature type="signal peptide" evidence="1">
    <location>
        <begin position="1"/>
        <end position="18"/>
    </location>
</feature>
<keyword evidence="3" id="KW-1185">Reference proteome</keyword>